<keyword evidence="2" id="KW-0547">Nucleotide-binding</keyword>
<gene>
    <name evidence="6" type="ORF">DCAR_0312764</name>
</gene>
<dbReference type="PANTHER" id="PTHR23264">
    <property type="entry name" value="NUCLEOTIDE-BINDING PROTEIN NBP35 YEAST -RELATED"/>
    <property type="match status" value="1"/>
</dbReference>
<evidence type="ECO:0000256" key="3">
    <source>
        <dbReference type="ARBA" id="ARBA00022840"/>
    </source>
</evidence>
<dbReference type="GO" id="GO:0140663">
    <property type="term" value="F:ATP-dependent FeS chaperone activity"/>
    <property type="evidence" value="ECO:0007669"/>
    <property type="project" value="InterPro"/>
</dbReference>
<dbReference type="AlphaFoldDB" id="A0AAF1AV86"/>
<keyword evidence="5" id="KW-0411">Iron-sulfur</keyword>
<evidence type="ECO:0000256" key="5">
    <source>
        <dbReference type="ARBA" id="ARBA00023014"/>
    </source>
</evidence>
<dbReference type="PANTHER" id="PTHR23264:SF19">
    <property type="entry name" value="CYTOSOLIC FE-S CLUSTER ASSEMBLY FACTOR NUBP2"/>
    <property type="match status" value="1"/>
</dbReference>
<dbReference type="GO" id="GO:0046872">
    <property type="term" value="F:metal ion binding"/>
    <property type="evidence" value="ECO:0007669"/>
    <property type="project" value="UniProtKB-KW"/>
</dbReference>
<dbReference type="InterPro" id="IPR019591">
    <property type="entry name" value="Mrp/NBP35_ATP-bd"/>
</dbReference>
<name>A0AAF1AV86_DAUCS</name>
<evidence type="ECO:0000313" key="7">
    <source>
        <dbReference type="Proteomes" id="UP000077755"/>
    </source>
</evidence>
<evidence type="ECO:0000256" key="4">
    <source>
        <dbReference type="ARBA" id="ARBA00023004"/>
    </source>
</evidence>
<dbReference type="Proteomes" id="UP000077755">
    <property type="component" value="Chromosome 3"/>
</dbReference>
<dbReference type="Gene3D" id="3.40.50.300">
    <property type="entry name" value="P-loop containing nucleotide triphosphate hydrolases"/>
    <property type="match status" value="1"/>
</dbReference>
<dbReference type="GO" id="GO:0051536">
    <property type="term" value="F:iron-sulfur cluster binding"/>
    <property type="evidence" value="ECO:0007669"/>
    <property type="project" value="UniProtKB-KW"/>
</dbReference>
<dbReference type="GO" id="GO:0005524">
    <property type="term" value="F:ATP binding"/>
    <property type="evidence" value="ECO:0007669"/>
    <property type="project" value="UniProtKB-KW"/>
</dbReference>
<keyword evidence="3" id="KW-0067">ATP-binding</keyword>
<keyword evidence="7" id="KW-1185">Reference proteome</keyword>
<organism evidence="6 7">
    <name type="scientific">Daucus carota subsp. sativus</name>
    <name type="common">Carrot</name>
    <dbReference type="NCBI Taxonomy" id="79200"/>
    <lineage>
        <taxon>Eukaryota</taxon>
        <taxon>Viridiplantae</taxon>
        <taxon>Streptophyta</taxon>
        <taxon>Embryophyta</taxon>
        <taxon>Tracheophyta</taxon>
        <taxon>Spermatophyta</taxon>
        <taxon>Magnoliopsida</taxon>
        <taxon>eudicotyledons</taxon>
        <taxon>Gunneridae</taxon>
        <taxon>Pentapetalae</taxon>
        <taxon>asterids</taxon>
        <taxon>campanulids</taxon>
        <taxon>Apiales</taxon>
        <taxon>Apiaceae</taxon>
        <taxon>Apioideae</taxon>
        <taxon>Scandiceae</taxon>
        <taxon>Daucinae</taxon>
        <taxon>Daucus</taxon>
        <taxon>Daucus sect. Daucus</taxon>
    </lineage>
</organism>
<reference evidence="6" key="1">
    <citation type="journal article" date="2016" name="Nat. Genet.">
        <title>A high-quality carrot genome assembly provides new insights into carotenoid accumulation and asterid genome evolution.</title>
        <authorList>
            <person name="Iorizzo M."/>
            <person name="Ellison S."/>
            <person name="Senalik D."/>
            <person name="Zeng P."/>
            <person name="Satapoomin P."/>
            <person name="Huang J."/>
            <person name="Bowman M."/>
            <person name="Iovene M."/>
            <person name="Sanseverino W."/>
            <person name="Cavagnaro P."/>
            <person name="Yildiz M."/>
            <person name="Macko-Podgorni A."/>
            <person name="Moranska E."/>
            <person name="Grzebelus E."/>
            <person name="Grzebelus D."/>
            <person name="Ashrafi H."/>
            <person name="Zheng Z."/>
            <person name="Cheng S."/>
            <person name="Spooner D."/>
            <person name="Van Deynze A."/>
            <person name="Simon P."/>
        </authorList>
    </citation>
    <scope>NUCLEOTIDE SEQUENCE</scope>
    <source>
        <tissue evidence="6">Leaf</tissue>
    </source>
</reference>
<dbReference type="GO" id="GO:0016226">
    <property type="term" value="P:iron-sulfur cluster assembly"/>
    <property type="evidence" value="ECO:0007669"/>
    <property type="project" value="InterPro"/>
</dbReference>
<sequence>MSVGFMLLNPDDAVVWRGLRKNGIIKQFSKDVYRGELHFLMVDVTEYLSIEINLMQERAPELLNLVACGEAFDSSVGRAAKMCVDAGVSFLGKVPLDPQLCKAVEESRSCFSDSKCAASAPALKQIIEKLVAT</sequence>
<dbReference type="InterPro" id="IPR033756">
    <property type="entry name" value="YlxH/NBP35"/>
</dbReference>
<dbReference type="GO" id="GO:0005829">
    <property type="term" value="C:cytosol"/>
    <property type="evidence" value="ECO:0007669"/>
    <property type="project" value="TreeGrafter"/>
</dbReference>
<evidence type="ECO:0000313" key="6">
    <source>
        <dbReference type="EMBL" id="WOG93480.1"/>
    </source>
</evidence>
<dbReference type="Pfam" id="PF10609">
    <property type="entry name" value="ParA"/>
    <property type="match status" value="1"/>
</dbReference>
<reference evidence="6" key="2">
    <citation type="submission" date="2022-03" db="EMBL/GenBank/DDBJ databases">
        <title>Draft title - Genomic analysis of global carrot germplasm unveils the trajectory of domestication and the origin of high carotenoid orange carrot.</title>
        <authorList>
            <person name="Iorizzo M."/>
            <person name="Ellison S."/>
            <person name="Senalik D."/>
            <person name="Macko-Podgorni A."/>
            <person name="Grzebelus D."/>
            <person name="Bostan H."/>
            <person name="Rolling W."/>
            <person name="Curaba J."/>
            <person name="Simon P."/>
        </authorList>
    </citation>
    <scope>NUCLEOTIDE SEQUENCE</scope>
    <source>
        <tissue evidence="6">Leaf</tissue>
    </source>
</reference>
<proteinExistence type="predicted"/>
<dbReference type="InterPro" id="IPR027417">
    <property type="entry name" value="P-loop_NTPase"/>
</dbReference>
<evidence type="ECO:0000256" key="2">
    <source>
        <dbReference type="ARBA" id="ARBA00022741"/>
    </source>
</evidence>
<keyword evidence="4" id="KW-0408">Iron</keyword>
<evidence type="ECO:0000256" key="1">
    <source>
        <dbReference type="ARBA" id="ARBA00022723"/>
    </source>
</evidence>
<accession>A0AAF1AV86</accession>
<keyword evidence="1" id="KW-0479">Metal-binding</keyword>
<protein>
    <submittedName>
        <fullName evidence="6">Uncharacterized protein</fullName>
    </submittedName>
</protein>
<dbReference type="EMBL" id="CP093345">
    <property type="protein sequence ID" value="WOG93480.1"/>
    <property type="molecule type" value="Genomic_DNA"/>
</dbReference>